<protein>
    <submittedName>
        <fullName evidence="2">Uncharacterized protein</fullName>
    </submittedName>
</protein>
<reference evidence="2 3" key="1">
    <citation type="journal article" date="2022" name="Microorganisms">
        <title>Genome Sequence and Characterization of a Xanthorhodopsin-Containing, Aerobic Anoxygenic Phototrophic Rhodobacter Species, Isolated from Mesophilic Conditions at Yellowstone National Park.</title>
        <authorList>
            <person name="Kyndt J.A."/>
            <person name="Robertson S."/>
            <person name="Shoffstall I.B."/>
            <person name="Ramaley R.F."/>
            <person name="Meyer T.E."/>
        </authorList>
    </citation>
    <scope>NUCLEOTIDE SEQUENCE [LARGE SCALE GENOMIC DNA]</scope>
    <source>
        <strain evidence="2 3">M37P</strain>
    </source>
</reference>
<sequence>MSHSSSRRRVLAGLASLPLLAKGAAGAEPVQRPFNLRMVMSGHSLTDPIPHPLEILVRAAGGQQSRGMAIDLSTIPGSPAEHRWQNDLNLRVDARRDIAKYDLLVLTERVAVRATLEAHHADRIALTWFEHAWKKGRGGKGAETVYYASWISLDSGKPSQWDWTEDQKIPFRKRLDVEMTAWQSIADFVNANRPQGSPPMRVIPGPKIMAAVYDAISAGTAPGLTRMQELFEDDIHVNAKGAFLIALAHYAVIYGRDPREIPGLRGEPGWPTAAQQGWMKDIVWRVVSAYPDSGLA</sequence>
<accession>A0ABX0G4Z7</accession>
<dbReference type="EMBL" id="JAANHS010000002">
    <property type="protein sequence ID" value="NHB76057.1"/>
    <property type="molecule type" value="Genomic_DNA"/>
</dbReference>
<name>A0ABX0G4Z7_9RHOB</name>
<feature type="signal peptide" evidence="1">
    <location>
        <begin position="1"/>
        <end position="27"/>
    </location>
</feature>
<feature type="chain" id="PRO_5046089235" evidence="1">
    <location>
        <begin position="28"/>
        <end position="296"/>
    </location>
</feature>
<dbReference type="InterPro" id="IPR036514">
    <property type="entry name" value="SGNH_hydro_sf"/>
</dbReference>
<keyword evidence="3" id="KW-1185">Reference proteome</keyword>
<dbReference type="Gene3D" id="3.40.50.1110">
    <property type="entry name" value="SGNH hydrolase"/>
    <property type="match status" value="1"/>
</dbReference>
<keyword evidence="1" id="KW-0732">Signal</keyword>
<proteinExistence type="predicted"/>
<evidence type="ECO:0000313" key="2">
    <source>
        <dbReference type="EMBL" id="NHB76057.1"/>
    </source>
</evidence>
<dbReference type="RefSeq" id="WP_166402067.1">
    <property type="nucleotide sequence ID" value="NZ_JAANHS010000002.1"/>
</dbReference>
<organism evidence="2 3">
    <name type="scientific">Rhodobacter calidifons</name>
    <dbReference type="NCBI Taxonomy" id="2715277"/>
    <lineage>
        <taxon>Bacteria</taxon>
        <taxon>Pseudomonadati</taxon>
        <taxon>Pseudomonadota</taxon>
        <taxon>Alphaproteobacteria</taxon>
        <taxon>Rhodobacterales</taxon>
        <taxon>Rhodobacter group</taxon>
        <taxon>Rhodobacter</taxon>
    </lineage>
</organism>
<evidence type="ECO:0000256" key="1">
    <source>
        <dbReference type="SAM" id="SignalP"/>
    </source>
</evidence>
<evidence type="ECO:0000313" key="3">
    <source>
        <dbReference type="Proteomes" id="UP001515660"/>
    </source>
</evidence>
<gene>
    <name evidence="2" type="ORF">G8O29_04775</name>
</gene>
<comment type="caution">
    <text evidence="2">The sequence shown here is derived from an EMBL/GenBank/DDBJ whole genome shotgun (WGS) entry which is preliminary data.</text>
</comment>
<dbReference type="Proteomes" id="UP001515660">
    <property type="component" value="Unassembled WGS sequence"/>
</dbReference>